<evidence type="ECO:0000313" key="2">
    <source>
        <dbReference type="EMBL" id="KAG6571074.1"/>
    </source>
</evidence>
<feature type="region of interest" description="Disordered" evidence="1">
    <location>
        <begin position="1"/>
        <end position="71"/>
    </location>
</feature>
<dbReference type="Proteomes" id="UP000685013">
    <property type="component" value="Chromosome 20"/>
</dbReference>
<proteinExistence type="predicted"/>
<sequence length="91" mass="9944">MTACKRPVFSNSFPPFLNPRKTREKEEEERNELFVDGGIFGSASRPEGEGSDPLPASPQRHSQLGCSSPSLLSRCVGPPGEIRCKQARGRS</sequence>
<name>A0AAV6LUY1_9ROSI</name>
<dbReference type="AlphaFoldDB" id="A0AAV6LUY1"/>
<comment type="caution">
    <text evidence="2">The sequence shown here is derived from an EMBL/GenBank/DDBJ whole genome shotgun (WGS) entry which is preliminary data.</text>
</comment>
<reference evidence="2 3" key="1">
    <citation type="journal article" date="2021" name="Hortic Res">
        <title>The domestication of Cucurbita argyrosperma as revealed by the genome of its wild relative.</title>
        <authorList>
            <person name="Barrera-Redondo J."/>
            <person name="Sanchez-de la Vega G."/>
            <person name="Aguirre-Liguori J.A."/>
            <person name="Castellanos-Morales G."/>
            <person name="Gutierrez-Guerrero Y.T."/>
            <person name="Aguirre-Dugua X."/>
            <person name="Aguirre-Planter E."/>
            <person name="Tenaillon M.I."/>
            <person name="Lira-Saade R."/>
            <person name="Eguiarte L.E."/>
        </authorList>
    </citation>
    <scope>NUCLEOTIDE SEQUENCE [LARGE SCALE GENOMIC DNA]</scope>
    <source>
        <strain evidence="2">JBR-2021</strain>
    </source>
</reference>
<protein>
    <submittedName>
        <fullName evidence="2">Uncharacterized protein</fullName>
    </submittedName>
</protein>
<keyword evidence="3" id="KW-1185">Reference proteome</keyword>
<accession>A0AAV6LUY1</accession>
<feature type="non-terminal residue" evidence="2">
    <location>
        <position position="1"/>
    </location>
</feature>
<dbReference type="EMBL" id="JAGKQH010000020">
    <property type="protein sequence ID" value="KAG6571074.1"/>
    <property type="molecule type" value="Genomic_DNA"/>
</dbReference>
<evidence type="ECO:0000256" key="1">
    <source>
        <dbReference type="SAM" id="MobiDB-lite"/>
    </source>
</evidence>
<feature type="compositionally biased region" description="Polar residues" evidence="1">
    <location>
        <begin position="59"/>
        <end position="71"/>
    </location>
</feature>
<evidence type="ECO:0000313" key="3">
    <source>
        <dbReference type="Proteomes" id="UP000685013"/>
    </source>
</evidence>
<gene>
    <name evidence="2" type="ORF">SDJN03_29989</name>
</gene>
<organism evidence="2 3">
    <name type="scientific">Cucurbita argyrosperma subsp. sororia</name>
    <dbReference type="NCBI Taxonomy" id="37648"/>
    <lineage>
        <taxon>Eukaryota</taxon>
        <taxon>Viridiplantae</taxon>
        <taxon>Streptophyta</taxon>
        <taxon>Embryophyta</taxon>
        <taxon>Tracheophyta</taxon>
        <taxon>Spermatophyta</taxon>
        <taxon>Magnoliopsida</taxon>
        <taxon>eudicotyledons</taxon>
        <taxon>Gunneridae</taxon>
        <taxon>Pentapetalae</taxon>
        <taxon>rosids</taxon>
        <taxon>fabids</taxon>
        <taxon>Cucurbitales</taxon>
        <taxon>Cucurbitaceae</taxon>
        <taxon>Cucurbiteae</taxon>
        <taxon>Cucurbita</taxon>
    </lineage>
</organism>